<comment type="similarity">
    <text evidence="1 6">Belongs to the type-B carboxylesterase/lipase family.</text>
</comment>
<evidence type="ECO:0000256" key="6">
    <source>
        <dbReference type="RuleBase" id="RU361235"/>
    </source>
</evidence>
<evidence type="ECO:0000256" key="1">
    <source>
        <dbReference type="ARBA" id="ARBA00005964"/>
    </source>
</evidence>
<sequence length="502" mass="56008">MRNFHLVAVILASVGVCLCQDYPSVVTNLGTIIGHYKTSFHRYRYAAYEGVPYALPPIGNRRFQPPEPIKAWEKPLSAVSLEKKCLGHKRRPNEFGSYVEGVEDCLYLHIYVPTKPNAPKDSPLPVIFYIHGGSFQMGSIDHDEEKYLIDHDVVYVHANYRLGVLGFLSTEDDVVAGNMGLKDQSLALRWVKENIAAFGGDPERITLIGHSAGAASVHYHYLSPMSAGLFHAGISHSGTALDYLAQAKNSRGKALELGGILGCPTESVRSMVQCLKKVPARSLVEAQIKFSPILMLPARPFGPVVEKVSEGAFIDRSPIEILTSGDVYDVPWVTGVVSEDGLYPTAEFVTPDEKILRRIDEDWETIATLLHDYNYTIARENHAEVARKIRRHYLGDEPINRSNLHRLIKMVGDRTYYVDGAKAARAQAEANETPVWFYYYSYRATDSRTKESTHTDENLGVAHGDDVYLVIGNDVIDPTKSKEDMKMHHILANLWVSVAKHG</sequence>
<dbReference type="PANTHER" id="PTHR43142">
    <property type="entry name" value="CARBOXYLIC ESTER HYDROLASE"/>
    <property type="match status" value="1"/>
</dbReference>
<dbReference type="OrthoDB" id="6846267at2759"/>
<dbReference type="Gene3D" id="3.40.50.1820">
    <property type="entry name" value="alpha/beta hydrolase"/>
    <property type="match status" value="1"/>
</dbReference>
<dbReference type="EMBL" id="CADCXV010001116">
    <property type="protein sequence ID" value="CAB0041406.1"/>
    <property type="molecule type" value="Genomic_DNA"/>
</dbReference>
<dbReference type="InterPro" id="IPR002018">
    <property type="entry name" value="CarbesteraseB"/>
</dbReference>
<evidence type="ECO:0000313" key="8">
    <source>
        <dbReference type="EMBL" id="CAB0041406.1"/>
    </source>
</evidence>
<dbReference type="Pfam" id="PF00135">
    <property type="entry name" value="COesterase"/>
    <property type="match status" value="1"/>
</dbReference>
<dbReference type="AlphaFoldDB" id="A0A6H5IW91"/>
<dbReference type="EC" id="3.1.1.-" evidence="6"/>
<dbReference type="SUPFAM" id="SSF53474">
    <property type="entry name" value="alpha/beta-Hydrolases"/>
    <property type="match status" value="1"/>
</dbReference>
<evidence type="ECO:0000256" key="2">
    <source>
        <dbReference type="ARBA" id="ARBA00022487"/>
    </source>
</evidence>
<name>A0A6H5IW91_9HYME</name>
<keyword evidence="5" id="KW-0325">Glycoprotein</keyword>
<keyword evidence="6" id="KW-0732">Signal</keyword>
<dbReference type="InterPro" id="IPR029058">
    <property type="entry name" value="AB_hydrolase_fold"/>
</dbReference>
<protein>
    <recommendedName>
        <fullName evidence="6">Carboxylic ester hydrolase</fullName>
        <ecNumber evidence="6">3.1.1.-</ecNumber>
    </recommendedName>
</protein>
<dbReference type="InterPro" id="IPR019826">
    <property type="entry name" value="Carboxylesterase_B_AS"/>
</dbReference>
<keyword evidence="4" id="KW-1015">Disulfide bond</keyword>
<evidence type="ECO:0000259" key="7">
    <source>
        <dbReference type="Pfam" id="PF00135"/>
    </source>
</evidence>
<keyword evidence="3 6" id="KW-0378">Hydrolase</keyword>
<dbReference type="Proteomes" id="UP000479190">
    <property type="component" value="Unassembled WGS sequence"/>
</dbReference>
<keyword evidence="9" id="KW-1185">Reference proteome</keyword>
<feature type="signal peptide" evidence="6">
    <location>
        <begin position="1"/>
        <end position="19"/>
    </location>
</feature>
<proteinExistence type="inferred from homology"/>
<evidence type="ECO:0000313" key="9">
    <source>
        <dbReference type="Proteomes" id="UP000479190"/>
    </source>
</evidence>
<evidence type="ECO:0000256" key="4">
    <source>
        <dbReference type="ARBA" id="ARBA00023157"/>
    </source>
</evidence>
<feature type="domain" description="Carboxylesterase type B" evidence="7">
    <location>
        <begin position="23"/>
        <end position="502"/>
    </location>
</feature>
<reference evidence="8 9" key="1">
    <citation type="submission" date="2020-02" db="EMBL/GenBank/DDBJ databases">
        <authorList>
            <person name="Ferguson B K."/>
        </authorList>
    </citation>
    <scope>NUCLEOTIDE SEQUENCE [LARGE SCALE GENOMIC DNA]</scope>
</reference>
<gene>
    <name evidence="8" type="ORF">TBRA_LOCUS13074</name>
</gene>
<keyword evidence="2" id="KW-0719">Serine esterase</keyword>
<dbReference type="PANTHER" id="PTHR43142:SF1">
    <property type="entry name" value="CARBOXYLIC ESTER HYDROLASE"/>
    <property type="match status" value="1"/>
</dbReference>
<feature type="chain" id="PRO_5026375087" description="Carboxylic ester hydrolase" evidence="6">
    <location>
        <begin position="20"/>
        <end position="502"/>
    </location>
</feature>
<organism evidence="8 9">
    <name type="scientific">Trichogramma brassicae</name>
    <dbReference type="NCBI Taxonomy" id="86971"/>
    <lineage>
        <taxon>Eukaryota</taxon>
        <taxon>Metazoa</taxon>
        <taxon>Ecdysozoa</taxon>
        <taxon>Arthropoda</taxon>
        <taxon>Hexapoda</taxon>
        <taxon>Insecta</taxon>
        <taxon>Pterygota</taxon>
        <taxon>Neoptera</taxon>
        <taxon>Endopterygota</taxon>
        <taxon>Hymenoptera</taxon>
        <taxon>Apocrita</taxon>
        <taxon>Proctotrupomorpha</taxon>
        <taxon>Chalcidoidea</taxon>
        <taxon>Trichogrammatidae</taxon>
        <taxon>Trichogramma</taxon>
    </lineage>
</organism>
<evidence type="ECO:0000256" key="5">
    <source>
        <dbReference type="ARBA" id="ARBA00023180"/>
    </source>
</evidence>
<evidence type="ECO:0000256" key="3">
    <source>
        <dbReference type="ARBA" id="ARBA00022801"/>
    </source>
</evidence>
<dbReference type="PROSITE" id="PS00122">
    <property type="entry name" value="CARBOXYLESTERASE_B_1"/>
    <property type="match status" value="1"/>
</dbReference>
<accession>A0A6H5IW91</accession>
<dbReference type="GO" id="GO:0052689">
    <property type="term" value="F:carboxylic ester hydrolase activity"/>
    <property type="evidence" value="ECO:0007669"/>
    <property type="project" value="UniProtKB-KW"/>
</dbReference>